<feature type="domain" description="Purine catabolism PurC-like" evidence="1">
    <location>
        <begin position="17"/>
        <end position="127"/>
    </location>
</feature>
<dbReference type="InterPro" id="IPR012914">
    <property type="entry name" value="PucR_dom"/>
</dbReference>
<dbReference type="Pfam" id="PF07905">
    <property type="entry name" value="PucR"/>
    <property type="match status" value="1"/>
</dbReference>
<evidence type="ECO:0000313" key="4">
    <source>
        <dbReference type="Proteomes" id="UP000295188"/>
    </source>
</evidence>
<accession>A0A4R3K300</accession>
<dbReference type="InterPro" id="IPR025736">
    <property type="entry name" value="PucR_C-HTH_dom"/>
</dbReference>
<dbReference type="InterPro" id="IPR042070">
    <property type="entry name" value="PucR_C-HTH_sf"/>
</dbReference>
<protein>
    <submittedName>
        <fullName evidence="3">PucR-like helix-turn-helix protein</fullName>
    </submittedName>
</protein>
<evidence type="ECO:0000313" key="3">
    <source>
        <dbReference type="EMBL" id="TCS77061.1"/>
    </source>
</evidence>
<proteinExistence type="predicted"/>
<dbReference type="AlphaFoldDB" id="A0A4R3K300"/>
<dbReference type="Pfam" id="PF13556">
    <property type="entry name" value="HTH_30"/>
    <property type="match status" value="1"/>
</dbReference>
<name>A0A4R3K300_9FIRM</name>
<dbReference type="PANTHER" id="PTHR33744:SF1">
    <property type="entry name" value="DNA-BINDING TRANSCRIPTIONAL ACTIVATOR ADER"/>
    <property type="match status" value="1"/>
</dbReference>
<dbReference type="PANTHER" id="PTHR33744">
    <property type="entry name" value="CARBOHYDRATE DIACID REGULATOR"/>
    <property type="match status" value="1"/>
</dbReference>
<sequence length="391" mass="45668">MSIQLKKLFAETAEVYQLKLLAGTAGLDNEIIWVQYTEDIATSNFLRGNELIITTGLCSNDKTWIGNFIEELIARKSAGLIVNTGKYIQPQELDEKIINLCNIHKFPLFIMPWHIHLADIMQDYLNRLFLATQEDNNITELIRTAVFEPEKIKRCEKEFELHDLLKKSFYMVVFNWQNTTVNKKWETFLLLQSRTLFNQMKLDYIIFWQKNMLIMMIFSVQKELLEEITTKAFSIYDKALPHNKTRCGVSSYYGNIFRASDAFHEAMMVAAIPPAVLHEKRTAFFDELGAYRLLFAANDKELLKKIHDSLLAALLEHDKKHHSQLYDTLRIYLFHNNSLKITADIAFTHRNTINYRMTKVRSILACDLDDAVTRFNLMMAFYIADYLKMAV</sequence>
<dbReference type="InterPro" id="IPR051448">
    <property type="entry name" value="CdaR-like_regulators"/>
</dbReference>
<dbReference type="EMBL" id="SMAA01000019">
    <property type="protein sequence ID" value="TCS77061.1"/>
    <property type="molecule type" value="Genomic_DNA"/>
</dbReference>
<comment type="caution">
    <text evidence="3">The sequence shown here is derived from an EMBL/GenBank/DDBJ whole genome shotgun (WGS) entry which is preliminary data.</text>
</comment>
<evidence type="ECO:0000259" key="2">
    <source>
        <dbReference type="Pfam" id="PF13556"/>
    </source>
</evidence>
<dbReference type="RefSeq" id="WP_165874509.1">
    <property type="nucleotide sequence ID" value="NZ_SMAA01000019.1"/>
</dbReference>
<organism evidence="3 4">
    <name type="scientific">Pectinatus cerevisiiphilus</name>
    <dbReference type="NCBI Taxonomy" id="86956"/>
    <lineage>
        <taxon>Bacteria</taxon>
        <taxon>Bacillati</taxon>
        <taxon>Bacillota</taxon>
        <taxon>Negativicutes</taxon>
        <taxon>Selenomonadales</taxon>
        <taxon>Selenomonadaceae</taxon>
        <taxon>Pectinatus</taxon>
    </lineage>
</organism>
<evidence type="ECO:0000259" key="1">
    <source>
        <dbReference type="Pfam" id="PF07905"/>
    </source>
</evidence>
<feature type="domain" description="PucR C-terminal helix-turn-helix" evidence="2">
    <location>
        <begin position="325"/>
        <end position="382"/>
    </location>
</feature>
<keyword evidence="4" id="KW-1185">Reference proteome</keyword>
<dbReference type="Proteomes" id="UP000295188">
    <property type="component" value="Unassembled WGS sequence"/>
</dbReference>
<dbReference type="Gene3D" id="1.10.10.2840">
    <property type="entry name" value="PucR C-terminal helix-turn-helix domain"/>
    <property type="match status" value="1"/>
</dbReference>
<gene>
    <name evidence="3" type="ORF">EDC37_11916</name>
</gene>
<reference evidence="3 4" key="1">
    <citation type="submission" date="2019-03" db="EMBL/GenBank/DDBJ databases">
        <title>Genomic Encyclopedia of Type Strains, Phase IV (KMG-IV): sequencing the most valuable type-strain genomes for metagenomic binning, comparative biology and taxonomic classification.</title>
        <authorList>
            <person name="Goeker M."/>
        </authorList>
    </citation>
    <scope>NUCLEOTIDE SEQUENCE [LARGE SCALE GENOMIC DNA]</scope>
    <source>
        <strain evidence="3 4">DSM 20467</strain>
    </source>
</reference>